<dbReference type="Gene3D" id="3.40.50.720">
    <property type="entry name" value="NAD(P)-binding Rossmann-like Domain"/>
    <property type="match status" value="1"/>
</dbReference>
<dbReference type="FunFam" id="1.10.1040.10:FF:000017">
    <property type="entry name" value="2-dehydropantoate 2-reductase"/>
    <property type="match status" value="1"/>
</dbReference>
<evidence type="ECO:0000256" key="1">
    <source>
        <dbReference type="ARBA" id="ARBA00007870"/>
    </source>
</evidence>
<keyword evidence="2" id="KW-0521">NADP</keyword>
<dbReference type="InterPro" id="IPR051402">
    <property type="entry name" value="KPR-Related"/>
</dbReference>
<dbReference type="SUPFAM" id="SSF51735">
    <property type="entry name" value="NAD(P)-binding Rossmann-fold domains"/>
    <property type="match status" value="1"/>
</dbReference>
<dbReference type="PANTHER" id="PTHR21708">
    <property type="entry name" value="PROBABLE 2-DEHYDROPANTOATE 2-REDUCTASE"/>
    <property type="match status" value="1"/>
</dbReference>
<dbReference type="EMBL" id="UINC01001183">
    <property type="protein sequence ID" value="SUZ73549.1"/>
    <property type="molecule type" value="Genomic_DNA"/>
</dbReference>
<evidence type="ECO:0000313" key="6">
    <source>
        <dbReference type="EMBL" id="SUZ73549.1"/>
    </source>
</evidence>
<evidence type="ECO:0000256" key="3">
    <source>
        <dbReference type="ARBA" id="ARBA00023002"/>
    </source>
</evidence>
<dbReference type="InterPro" id="IPR008927">
    <property type="entry name" value="6-PGluconate_DH-like_C_sf"/>
</dbReference>
<dbReference type="InterPro" id="IPR013328">
    <property type="entry name" value="6PGD_dom2"/>
</dbReference>
<gene>
    <name evidence="6" type="ORF">METZ01_LOCUS26403</name>
</gene>
<dbReference type="GO" id="GO:0015940">
    <property type="term" value="P:pantothenate biosynthetic process"/>
    <property type="evidence" value="ECO:0007669"/>
    <property type="project" value="InterPro"/>
</dbReference>
<comment type="similarity">
    <text evidence="1">Belongs to the ketopantoate reductase family.</text>
</comment>
<feature type="domain" description="Ketopantoate reductase C-terminal" evidence="5">
    <location>
        <begin position="177"/>
        <end position="297"/>
    </location>
</feature>
<protein>
    <recommendedName>
        <fullName evidence="7">2-dehydropantoate 2-reductase</fullName>
    </recommendedName>
</protein>
<dbReference type="Pfam" id="PF02558">
    <property type="entry name" value="ApbA"/>
    <property type="match status" value="1"/>
</dbReference>
<evidence type="ECO:0000256" key="2">
    <source>
        <dbReference type="ARBA" id="ARBA00022857"/>
    </source>
</evidence>
<dbReference type="InterPro" id="IPR013332">
    <property type="entry name" value="KPR_N"/>
</dbReference>
<organism evidence="6">
    <name type="scientific">marine metagenome</name>
    <dbReference type="NCBI Taxonomy" id="408172"/>
    <lineage>
        <taxon>unclassified sequences</taxon>
        <taxon>metagenomes</taxon>
        <taxon>ecological metagenomes</taxon>
    </lineage>
</organism>
<dbReference type="GO" id="GO:0008677">
    <property type="term" value="F:2-dehydropantoate 2-reductase activity"/>
    <property type="evidence" value="ECO:0007669"/>
    <property type="project" value="InterPro"/>
</dbReference>
<sequence length="308" mass="32492">MKIAVMGAGGIGGCYGGLLAQAGNDVTLIARGAHLAAIKEKGLQLIQPEGDFTVAVAATDDPSQVGPVELVIFSVKAHQNSIAVPLIEPLIGEDTTILTIQNGVESADELGQDYGAERVLPGSAYLLSNITSPGVIKQLSLVPRVAFGESNGDRSQRAVAIRDSFCEANIEAELSDDISKALWSKLLYNSPANAMASAARLSPRDLIEYPHGAAMFRSAIQEVANVGTAYGISFGQDDVQRAMDLITARPMGARGSMQADLEAGRPLELEAIVGSVRRIGRKVNAPTPVFDMLYTLLLPHIDGSPESR</sequence>
<dbReference type="InterPro" id="IPR013752">
    <property type="entry name" value="KPA_reductase"/>
</dbReference>
<dbReference type="FunFam" id="3.40.50.720:FF:000307">
    <property type="entry name" value="2-dehydropantoate 2-reductase"/>
    <property type="match status" value="1"/>
</dbReference>
<dbReference type="GO" id="GO:0005737">
    <property type="term" value="C:cytoplasm"/>
    <property type="evidence" value="ECO:0007669"/>
    <property type="project" value="TreeGrafter"/>
</dbReference>
<dbReference type="PANTHER" id="PTHR21708:SF26">
    <property type="entry name" value="2-DEHYDROPANTOATE 2-REDUCTASE"/>
    <property type="match status" value="1"/>
</dbReference>
<reference evidence="6" key="1">
    <citation type="submission" date="2018-05" db="EMBL/GenBank/DDBJ databases">
        <authorList>
            <person name="Lanie J.A."/>
            <person name="Ng W.-L."/>
            <person name="Kazmierczak K.M."/>
            <person name="Andrzejewski T.M."/>
            <person name="Davidsen T.M."/>
            <person name="Wayne K.J."/>
            <person name="Tettelin H."/>
            <person name="Glass J.I."/>
            <person name="Rusch D."/>
            <person name="Podicherti R."/>
            <person name="Tsui H.-C.T."/>
            <person name="Winkler M.E."/>
        </authorList>
    </citation>
    <scope>NUCLEOTIDE SEQUENCE</scope>
</reference>
<dbReference type="AlphaFoldDB" id="A0A381Q5E1"/>
<feature type="domain" description="Ketopantoate reductase N-terminal" evidence="4">
    <location>
        <begin position="3"/>
        <end position="150"/>
    </location>
</feature>
<accession>A0A381Q5E1</accession>
<dbReference type="NCBIfam" id="TIGR00745">
    <property type="entry name" value="apbA_panE"/>
    <property type="match status" value="1"/>
</dbReference>
<evidence type="ECO:0008006" key="7">
    <source>
        <dbReference type="Google" id="ProtNLM"/>
    </source>
</evidence>
<keyword evidence="3" id="KW-0560">Oxidoreductase</keyword>
<dbReference type="Gene3D" id="1.10.1040.10">
    <property type="entry name" value="N-(1-d-carboxylethyl)-l-norvaline Dehydrogenase, domain 2"/>
    <property type="match status" value="1"/>
</dbReference>
<dbReference type="InterPro" id="IPR003710">
    <property type="entry name" value="ApbA"/>
</dbReference>
<dbReference type="InterPro" id="IPR036291">
    <property type="entry name" value="NAD(P)-bd_dom_sf"/>
</dbReference>
<proteinExistence type="inferred from homology"/>
<dbReference type="SUPFAM" id="SSF48179">
    <property type="entry name" value="6-phosphogluconate dehydrogenase C-terminal domain-like"/>
    <property type="match status" value="1"/>
</dbReference>
<evidence type="ECO:0000259" key="5">
    <source>
        <dbReference type="Pfam" id="PF08546"/>
    </source>
</evidence>
<evidence type="ECO:0000259" key="4">
    <source>
        <dbReference type="Pfam" id="PF02558"/>
    </source>
</evidence>
<name>A0A381Q5E1_9ZZZZ</name>
<dbReference type="Pfam" id="PF08546">
    <property type="entry name" value="ApbA_C"/>
    <property type="match status" value="1"/>
</dbReference>